<gene>
    <name evidence="3" type="ORF">KsCSTR_31430</name>
    <name evidence="2" type="ORF">kuste4316</name>
</gene>
<accession>Q1Q4Y8</accession>
<keyword evidence="1" id="KW-0472">Membrane</keyword>
<organism evidence="2">
    <name type="scientific">Kuenenia stuttgartiensis</name>
    <dbReference type="NCBI Taxonomy" id="174633"/>
    <lineage>
        <taxon>Bacteria</taxon>
        <taxon>Pseudomonadati</taxon>
        <taxon>Planctomycetota</taxon>
        <taxon>Candidatus Brocadiia</taxon>
        <taxon>Candidatus Brocadiales</taxon>
        <taxon>Candidatus Brocadiaceae</taxon>
        <taxon>Candidatus Kuenenia</taxon>
    </lineage>
</organism>
<dbReference type="EMBL" id="CT573071">
    <property type="protein sequence ID" value="CAJ75078.1"/>
    <property type="molecule type" value="Genomic_DNA"/>
</dbReference>
<reference evidence="2" key="1">
    <citation type="journal article" date="2006" name="Nature">
        <title>Deciphering the evolution and metabolism of an anammox bacterium from a community genome.</title>
        <authorList>
            <person name="Strous M."/>
            <person name="Pelletier E."/>
            <person name="Mangenot S."/>
            <person name="Rattei T."/>
            <person name="Lehner A."/>
            <person name="Taylor M.W."/>
            <person name="Horn M."/>
            <person name="Daims H."/>
            <person name="Bartol-Mavel D."/>
            <person name="Wincker P."/>
            <person name="Barbe V."/>
            <person name="Fonknechten N."/>
            <person name="Vallenet D."/>
            <person name="Segurens B."/>
            <person name="Schenowitz-Truong C."/>
            <person name="Medigue C."/>
            <person name="Collingro A."/>
            <person name="Snel B."/>
            <person name="Dutilh B.E."/>
            <person name="OpDenCamp H.J.M."/>
            <person name="vanDerDrift C."/>
            <person name="Cirpus I."/>
            <person name="vanDePas-Schoonen K.T."/>
            <person name="Harhangi H.R."/>
            <person name="vanNiftrik L."/>
            <person name="Schmid M."/>
            <person name="Keltjens J."/>
            <person name="vanDeVossenberg J."/>
            <person name="Kartal B."/>
            <person name="Meier H."/>
            <person name="Frishman D."/>
            <person name="Huynen M.A."/>
            <person name="Mewes H."/>
            <person name="Weissenbach J."/>
            <person name="Jetten M.S.M."/>
            <person name="Wagner M."/>
            <person name="LePaslier D."/>
        </authorList>
    </citation>
    <scope>NUCLEOTIDE SEQUENCE</scope>
</reference>
<evidence type="ECO:0000313" key="4">
    <source>
        <dbReference type="Proteomes" id="UP000501926"/>
    </source>
</evidence>
<dbReference type="AlphaFoldDB" id="Q1Q4Y8"/>
<evidence type="ECO:0000256" key="1">
    <source>
        <dbReference type="SAM" id="Phobius"/>
    </source>
</evidence>
<reference evidence="3 4" key="3">
    <citation type="submission" date="2020-02" db="EMBL/GenBank/DDBJ databases">
        <title>Newly sequenced genome of strain CSTR1 showed variability in Candidatus Kuenenia stuttgartiensis genomes.</title>
        <authorList>
            <person name="Ding C."/>
            <person name="Adrian L."/>
        </authorList>
    </citation>
    <scope>NUCLEOTIDE SEQUENCE [LARGE SCALE GENOMIC DNA]</scope>
    <source>
        <strain evidence="3 4">CSTR1</strain>
    </source>
</reference>
<protein>
    <submittedName>
        <fullName evidence="2">Uncharacterized protein</fullName>
    </submittedName>
</protein>
<reference evidence="2" key="2">
    <citation type="submission" date="2006-01" db="EMBL/GenBank/DDBJ databases">
        <authorList>
            <person name="Genoscope"/>
        </authorList>
    </citation>
    <scope>NUCLEOTIDE SEQUENCE</scope>
</reference>
<keyword evidence="1" id="KW-1133">Transmembrane helix</keyword>
<dbReference type="EMBL" id="CP049055">
    <property type="protein sequence ID" value="QII12522.1"/>
    <property type="molecule type" value="Genomic_DNA"/>
</dbReference>
<sequence length="50" mass="5649">MHTSIRQCVLFVKIFNGEIRIFSFLICGICIICGSAFRISCLFLFLACPC</sequence>
<proteinExistence type="predicted"/>
<name>Q1Q4Y8_KUEST</name>
<dbReference type="Proteomes" id="UP000501926">
    <property type="component" value="Chromosome"/>
</dbReference>
<keyword evidence="1" id="KW-0812">Transmembrane</keyword>
<evidence type="ECO:0000313" key="2">
    <source>
        <dbReference type="EMBL" id="CAJ75078.1"/>
    </source>
</evidence>
<feature type="transmembrane region" description="Helical" evidence="1">
    <location>
        <begin position="21"/>
        <end position="47"/>
    </location>
</feature>
<evidence type="ECO:0000313" key="3">
    <source>
        <dbReference type="EMBL" id="QII12522.1"/>
    </source>
</evidence>